<evidence type="ECO:0000256" key="10">
    <source>
        <dbReference type="RuleBase" id="RU003691"/>
    </source>
</evidence>
<feature type="binding site" evidence="8">
    <location>
        <position position="200"/>
    </location>
    <ligand>
        <name>NAD(+)</name>
        <dbReference type="ChEBI" id="CHEBI:57540"/>
    </ligand>
</feature>
<dbReference type="InterPro" id="IPR004099">
    <property type="entry name" value="Pyr_nucl-diS_OxRdtase_dimer"/>
</dbReference>
<keyword evidence="2 10" id="KW-0285">Flavoprotein</keyword>
<comment type="similarity">
    <text evidence="1 10">Belongs to the class-I pyridine nucleotide-disulfide oxidoreductase family.</text>
</comment>
<dbReference type="Proteomes" id="UP000277424">
    <property type="component" value="Unassembled WGS sequence"/>
</dbReference>
<dbReference type="GO" id="GO:0003955">
    <property type="term" value="F:NAD(P)H dehydrogenase (quinone) activity"/>
    <property type="evidence" value="ECO:0007669"/>
    <property type="project" value="TreeGrafter"/>
</dbReference>
<accession>A0A420WCR7</accession>
<dbReference type="Gene3D" id="3.50.50.60">
    <property type="entry name" value="FAD/NAD(P)-binding domain"/>
    <property type="match status" value="2"/>
</dbReference>
<evidence type="ECO:0000256" key="4">
    <source>
        <dbReference type="ARBA" id="ARBA00022857"/>
    </source>
</evidence>
<dbReference type="InterPro" id="IPR016156">
    <property type="entry name" value="FAD/NAD-linked_Rdtase_dimer_sf"/>
</dbReference>
<keyword evidence="4" id="KW-0521">NADP</keyword>
<dbReference type="GO" id="GO:0016668">
    <property type="term" value="F:oxidoreductase activity, acting on a sulfur group of donors, NAD(P) as acceptor"/>
    <property type="evidence" value="ECO:0007669"/>
    <property type="project" value="InterPro"/>
</dbReference>
<dbReference type="AlphaFoldDB" id="A0A420WCR7"/>
<dbReference type="PIRSF" id="PIRSF000350">
    <property type="entry name" value="Mercury_reductase_MerA"/>
    <property type="match status" value="1"/>
</dbReference>
<dbReference type="OrthoDB" id="9764616at2"/>
<keyword evidence="8" id="KW-0520">NAD</keyword>
<feature type="binding site" evidence="8">
    <location>
        <position position="53"/>
    </location>
    <ligand>
        <name>FAD</name>
        <dbReference type="ChEBI" id="CHEBI:57692"/>
    </ligand>
</feature>
<dbReference type="PROSITE" id="PS00076">
    <property type="entry name" value="PYRIDINE_REDOX_1"/>
    <property type="match status" value="1"/>
</dbReference>
<evidence type="ECO:0000256" key="3">
    <source>
        <dbReference type="ARBA" id="ARBA00022827"/>
    </source>
</evidence>
<reference evidence="13 14" key="1">
    <citation type="submission" date="2018-10" db="EMBL/GenBank/DDBJ databases">
        <title>Comparative analysis of microorganisms from saline springs in Andes Mountain Range, Colombia.</title>
        <authorList>
            <person name="Rubin E."/>
        </authorList>
    </citation>
    <scope>NUCLEOTIDE SEQUENCE [LARGE SCALE GENOMIC DNA]</scope>
    <source>
        <strain evidence="13 14">USBA 36</strain>
    </source>
</reference>
<keyword evidence="3 8" id="KW-0274">FAD</keyword>
<feature type="binding site" evidence="8">
    <location>
        <position position="306"/>
    </location>
    <ligand>
        <name>FAD</name>
        <dbReference type="ChEBI" id="CHEBI:57692"/>
    </ligand>
</feature>
<dbReference type="InterPro" id="IPR001100">
    <property type="entry name" value="Pyr_nuc-diS_OxRdtase"/>
</dbReference>
<feature type="binding site" evidence="8">
    <location>
        <position position="266"/>
    </location>
    <ligand>
        <name>NAD(+)</name>
        <dbReference type="ChEBI" id="CHEBI:57540"/>
    </ligand>
</feature>
<feature type="binding site" evidence="8">
    <location>
        <begin position="140"/>
        <end position="142"/>
    </location>
    <ligand>
        <name>FAD</name>
        <dbReference type="ChEBI" id="CHEBI:57692"/>
    </ligand>
</feature>
<dbReference type="InterPro" id="IPR023753">
    <property type="entry name" value="FAD/NAD-binding_dom"/>
</dbReference>
<keyword evidence="13" id="KW-0670">Pyruvate</keyword>
<dbReference type="SUPFAM" id="SSF55424">
    <property type="entry name" value="FAD/NAD-linked reductases, dimerisation (C-terminal) domain"/>
    <property type="match status" value="1"/>
</dbReference>
<sequence>MSQRIETDICVIGAGSAGLSVAAGASQMGARTVLVERAKMGGDCLNYGCVPSKALLAAGRRARIANHSAEFGIDGHATVDFARVQAHVAGVIAAIAPHDSVERFQGLGVTVIQADARFTGPGELVAGDTVIRAKRFVIATGSHAAIPPVPGLESVSYLTNETIFGMPEKPTHLLILGGGPIGLEMAQAHRNLGCEVTVIEMASIAGKDDPELVELLRKRLCADGIRLLERTKALGVAAKQGGVSVMVEKDGIAEEVSGSHLLVATGRAPSVEGLGLEAAGVRYGKKGIEVDARLRTSNRHIFAIGDVAGPYQFTHMAGYHAGIVIRNALFRLPAKVDYSAVPWVTYTDPELAQVGLNEEAARQQHGDIRILRWGFHENDRAQAERETEGYAKIVTLPNGRILGATILGPQAGELIALWALAVSKKMKIGAIASLILPYPTLGEVGKRAAGSFYTPKLFGERTRKIVRFLLKFG</sequence>
<evidence type="ECO:0000256" key="5">
    <source>
        <dbReference type="ARBA" id="ARBA00023002"/>
    </source>
</evidence>
<dbReference type="PRINTS" id="PR00411">
    <property type="entry name" value="PNDRDTASEI"/>
</dbReference>
<dbReference type="InterPro" id="IPR012999">
    <property type="entry name" value="Pyr_OxRdtase_I_AS"/>
</dbReference>
<dbReference type="PANTHER" id="PTHR43014">
    <property type="entry name" value="MERCURIC REDUCTASE"/>
    <property type="match status" value="1"/>
</dbReference>
<evidence type="ECO:0000256" key="6">
    <source>
        <dbReference type="ARBA" id="ARBA00023157"/>
    </source>
</evidence>
<dbReference type="FunFam" id="3.30.390.30:FF:000001">
    <property type="entry name" value="Dihydrolipoyl dehydrogenase"/>
    <property type="match status" value="1"/>
</dbReference>
<evidence type="ECO:0000313" key="13">
    <source>
        <dbReference type="EMBL" id="RKQ68773.1"/>
    </source>
</evidence>
<feature type="disulfide bond" description="Redox-active" evidence="9">
    <location>
        <begin position="44"/>
        <end position="49"/>
    </location>
</feature>
<evidence type="ECO:0000256" key="1">
    <source>
        <dbReference type="ARBA" id="ARBA00007532"/>
    </source>
</evidence>
<gene>
    <name evidence="13" type="ORF">BCL74_3256</name>
</gene>
<evidence type="ECO:0000313" key="14">
    <source>
        <dbReference type="Proteomes" id="UP000277424"/>
    </source>
</evidence>
<dbReference type="InterPro" id="IPR036188">
    <property type="entry name" value="FAD/NAD-bd_sf"/>
</dbReference>
<protein>
    <submittedName>
        <fullName evidence="13">Pyruvate/2-oxoglutarate dehydrogenase complex dihydrolipoamide dehydrogenase (E3) component</fullName>
    </submittedName>
</protein>
<name>A0A420WCR7_9PROT</name>
<evidence type="ECO:0000259" key="11">
    <source>
        <dbReference type="Pfam" id="PF02852"/>
    </source>
</evidence>
<keyword evidence="7 10" id="KW-0676">Redox-active center</keyword>
<dbReference type="SUPFAM" id="SSF51905">
    <property type="entry name" value="FAD/NAD(P)-binding domain"/>
    <property type="match status" value="1"/>
</dbReference>
<feature type="binding site" evidence="8">
    <location>
        <begin position="177"/>
        <end position="184"/>
    </location>
    <ligand>
        <name>NAD(+)</name>
        <dbReference type="ChEBI" id="CHEBI:57540"/>
    </ligand>
</feature>
<comment type="cofactor">
    <cofactor evidence="8">
        <name>FAD</name>
        <dbReference type="ChEBI" id="CHEBI:57692"/>
    </cofactor>
    <text evidence="8">Binds 1 FAD per subunit.</text>
</comment>
<evidence type="ECO:0000256" key="7">
    <source>
        <dbReference type="ARBA" id="ARBA00023284"/>
    </source>
</evidence>
<dbReference type="EMBL" id="RBIG01000003">
    <property type="protein sequence ID" value="RKQ68773.1"/>
    <property type="molecule type" value="Genomic_DNA"/>
</dbReference>
<keyword evidence="5 10" id="KW-0560">Oxidoreductase</keyword>
<dbReference type="PANTHER" id="PTHR43014:SF2">
    <property type="entry name" value="MERCURIC REDUCTASE"/>
    <property type="match status" value="1"/>
</dbReference>
<dbReference type="Pfam" id="PF02852">
    <property type="entry name" value="Pyr_redox_dim"/>
    <property type="match status" value="1"/>
</dbReference>
<dbReference type="Pfam" id="PF07992">
    <property type="entry name" value="Pyr_redox_2"/>
    <property type="match status" value="1"/>
</dbReference>
<dbReference type="RefSeq" id="WP_121221551.1">
    <property type="nucleotide sequence ID" value="NZ_RBIG01000003.1"/>
</dbReference>
<feature type="domain" description="Pyridine nucleotide-disulphide oxidoreductase dimerisation" evidence="11">
    <location>
        <begin position="341"/>
        <end position="448"/>
    </location>
</feature>
<feature type="domain" description="FAD/NAD(P)-binding" evidence="12">
    <location>
        <begin position="8"/>
        <end position="320"/>
    </location>
</feature>
<dbReference type="GO" id="GO:0050660">
    <property type="term" value="F:flavin adenine dinucleotide binding"/>
    <property type="evidence" value="ECO:0007669"/>
    <property type="project" value="TreeGrafter"/>
</dbReference>
<evidence type="ECO:0000256" key="9">
    <source>
        <dbReference type="PIRSR" id="PIRSR000350-4"/>
    </source>
</evidence>
<dbReference type="PRINTS" id="PR00368">
    <property type="entry name" value="FADPNR"/>
</dbReference>
<evidence type="ECO:0000259" key="12">
    <source>
        <dbReference type="Pfam" id="PF07992"/>
    </source>
</evidence>
<keyword evidence="8" id="KW-0547">Nucleotide-binding</keyword>
<dbReference type="Gene3D" id="3.30.390.30">
    <property type="match status" value="1"/>
</dbReference>
<organism evidence="13 14">
    <name type="scientific">Oceanibaculum indicum</name>
    <dbReference type="NCBI Taxonomy" id="526216"/>
    <lineage>
        <taxon>Bacteria</taxon>
        <taxon>Pseudomonadati</taxon>
        <taxon>Pseudomonadota</taxon>
        <taxon>Alphaproteobacteria</taxon>
        <taxon>Rhodospirillales</taxon>
        <taxon>Oceanibaculaceae</taxon>
        <taxon>Oceanibaculum</taxon>
    </lineage>
</organism>
<proteinExistence type="inferred from homology"/>
<evidence type="ECO:0000256" key="2">
    <source>
        <dbReference type="ARBA" id="ARBA00022630"/>
    </source>
</evidence>
<comment type="caution">
    <text evidence="13">The sequence shown here is derived from an EMBL/GenBank/DDBJ whole genome shotgun (WGS) entry which is preliminary data.</text>
</comment>
<keyword evidence="6" id="KW-1015">Disulfide bond</keyword>
<evidence type="ECO:0000256" key="8">
    <source>
        <dbReference type="PIRSR" id="PIRSR000350-3"/>
    </source>
</evidence>